<dbReference type="Gene3D" id="1.25.40.10">
    <property type="entry name" value="Tetratricopeptide repeat domain"/>
    <property type="match status" value="2"/>
</dbReference>
<evidence type="ECO:0000256" key="1">
    <source>
        <dbReference type="ARBA" id="ARBA00004123"/>
    </source>
</evidence>
<keyword evidence="7" id="KW-0479">Metal-binding</keyword>
<proteinExistence type="predicted"/>
<dbReference type="InterPro" id="IPR001214">
    <property type="entry name" value="SET_dom"/>
</dbReference>
<evidence type="ECO:0000256" key="2">
    <source>
        <dbReference type="ARBA" id="ARBA00004496"/>
    </source>
</evidence>
<keyword evidence="10" id="KW-0539">Nucleus</keyword>
<keyword evidence="4" id="KW-0489">Methyltransferase</keyword>
<feature type="domain" description="SET" evidence="16">
    <location>
        <begin position="233"/>
        <end position="573"/>
    </location>
</feature>
<keyword evidence="3" id="KW-0963">Cytoplasm</keyword>
<evidence type="ECO:0000256" key="5">
    <source>
        <dbReference type="ARBA" id="ARBA00022679"/>
    </source>
</evidence>
<dbReference type="InterPro" id="IPR046341">
    <property type="entry name" value="SET_dom_sf"/>
</dbReference>
<keyword evidence="8 15" id="KW-0863">Zinc-finger</keyword>
<comment type="subcellular location">
    <subcellularLocation>
        <location evidence="2">Cytoplasm</location>
    </subcellularLocation>
    <subcellularLocation>
        <location evidence="1">Nucleus</location>
    </subcellularLocation>
</comment>
<evidence type="ECO:0000256" key="13">
    <source>
        <dbReference type="ARBA" id="ARBA00093635"/>
    </source>
</evidence>
<protein>
    <recommendedName>
        <fullName evidence="13">Protein-lysine N-methyltransferase SMYD4</fullName>
    </recommendedName>
    <alternativeName>
        <fullName evidence="14">SET and MYND domain-containing protein 4</fullName>
    </alternativeName>
</protein>
<evidence type="ECO:0000259" key="17">
    <source>
        <dbReference type="PROSITE" id="PS50865"/>
    </source>
</evidence>
<keyword evidence="5" id="KW-0808">Transferase</keyword>
<accession>A0A8D1I094</accession>
<feature type="domain" description="MYND-type" evidence="17">
    <location>
        <begin position="296"/>
        <end position="335"/>
    </location>
</feature>
<dbReference type="Gene3D" id="2.170.270.10">
    <property type="entry name" value="SET domain"/>
    <property type="match status" value="1"/>
</dbReference>
<dbReference type="GO" id="GO:0005737">
    <property type="term" value="C:cytoplasm"/>
    <property type="evidence" value="ECO:0007669"/>
    <property type="project" value="UniProtKB-SubCell"/>
</dbReference>
<evidence type="ECO:0000256" key="4">
    <source>
        <dbReference type="ARBA" id="ARBA00022603"/>
    </source>
</evidence>
<comment type="function">
    <text evidence="12">Protein-lysine N-methyltransferase. Monomethylates PRMT5, modulating its transcriptional activity. May also act as a histone methyltransferase. Plays a critical role in cardiac development. Acts as a key epigenetic regulator of gene expression during cardiac development via its dual activities as a methyltransferase and negative regulator of HDAC1.</text>
</comment>
<dbReference type="CDD" id="cd10536">
    <property type="entry name" value="SET_SMYD4"/>
    <property type="match status" value="1"/>
</dbReference>
<dbReference type="PANTHER" id="PTHR46165">
    <property type="entry name" value="SET AND MYND DOMAIN-CONTAINING PROTEIN 4"/>
    <property type="match status" value="1"/>
</dbReference>
<evidence type="ECO:0000256" key="15">
    <source>
        <dbReference type="PROSITE-ProRule" id="PRU00134"/>
    </source>
</evidence>
<dbReference type="Gene3D" id="6.10.140.2220">
    <property type="match status" value="1"/>
</dbReference>
<comment type="catalytic activity">
    <reaction evidence="11">
        <text>L-lysyl-[protein] + S-adenosyl-L-methionine = N(6)-methyl-L-lysyl-[protein] + S-adenosyl-L-homocysteine + H(+)</text>
        <dbReference type="Rhea" id="RHEA:51736"/>
        <dbReference type="Rhea" id="RHEA-COMP:9752"/>
        <dbReference type="Rhea" id="RHEA-COMP:13053"/>
        <dbReference type="ChEBI" id="CHEBI:15378"/>
        <dbReference type="ChEBI" id="CHEBI:29969"/>
        <dbReference type="ChEBI" id="CHEBI:57856"/>
        <dbReference type="ChEBI" id="CHEBI:59789"/>
        <dbReference type="ChEBI" id="CHEBI:61929"/>
    </reaction>
</comment>
<evidence type="ECO:0000256" key="8">
    <source>
        <dbReference type="ARBA" id="ARBA00022771"/>
    </source>
</evidence>
<dbReference type="AlphaFoldDB" id="A0A8D1I094"/>
<evidence type="ECO:0000313" key="18">
    <source>
        <dbReference type="Ensembl" id="ENSSSCP00045027014.1"/>
    </source>
</evidence>
<dbReference type="SUPFAM" id="SSF144232">
    <property type="entry name" value="HIT/MYND zinc finger-like"/>
    <property type="match status" value="1"/>
</dbReference>
<evidence type="ECO:0000256" key="10">
    <source>
        <dbReference type="ARBA" id="ARBA00023242"/>
    </source>
</evidence>
<evidence type="ECO:0000259" key="16">
    <source>
        <dbReference type="PROSITE" id="PS50280"/>
    </source>
</evidence>
<dbReference type="Proteomes" id="UP000694728">
    <property type="component" value="Unplaced"/>
</dbReference>
<evidence type="ECO:0000256" key="14">
    <source>
        <dbReference type="ARBA" id="ARBA00093680"/>
    </source>
</evidence>
<dbReference type="Ensembl" id="ENSSSCT00045038853.1">
    <property type="protein sequence ID" value="ENSSSCP00045027014.1"/>
    <property type="gene ID" value="ENSSSCG00045022738.1"/>
</dbReference>
<evidence type="ECO:0000256" key="12">
    <source>
        <dbReference type="ARBA" id="ARBA00093423"/>
    </source>
</evidence>
<dbReference type="GO" id="GO:0008168">
    <property type="term" value="F:methyltransferase activity"/>
    <property type="evidence" value="ECO:0007669"/>
    <property type="project" value="UniProtKB-KW"/>
</dbReference>
<dbReference type="SUPFAM" id="SSF48452">
    <property type="entry name" value="TPR-like"/>
    <property type="match status" value="1"/>
</dbReference>
<dbReference type="InterPro" id="IPR002893">
    <property type="entry name" value="Znf_MYND"/>
</dbReference>
<evidence type="ECO:0000256" key="7">
    <source>
        <dbReference type="ARBA" id="ARBA00022723"/>
    </source>
</evidence>
<dbReference type="Pfam" id="PF00856">
    <property type="entry name" value="SET"/>
    <property type="match status" value="1"/>
</dbReference>
<dbReference type="PROSITE" id="PS50865">
    <property type="entry name" value="ZF_MYND_2"/>
    <property type="match status" value="1"/>
</dbReference>
<dbReference type="GO" id="GO:0008270">
    <property type="term" value="F:zinc ion binding"/>
    <property type="evidence" value="ECO:0007669"/>
    <property type="project" value="UniProtKB-KW"/>
</dbReference>
<dbReference type="PANTHER" id="PTHR46165:SF2">
    <property type="entry name" value="SET AND MYND DOMAIN-CONTAINING PROTEIN 4"/>
    <property type="match status" value="1"/>
</dbReference>
<evidence type="ECO:0000256" key="3">
    <source>
        <dbReference type="ARBA" id="ARBA00022490"/>
    </source>
</evidence>
<dbReference type="GO" id="GO:0005634">
    <property type="term" value="C:nucleus"/>
    <property type="evidence" value="ECO:0007669"/>
    <property type="project" value="UniProtKB-SubCell"/>
</dbReference>
<reference evidence="18" key="1">
    <citation type="submission" date="2025-08" db="UniProtKB">
        <authorList>
            <consortium name="Ensembl"/>
        </authorList>
    </citation>
    <scope>IDENTIFICATION</scope>
</reference>
<keyword evidence="9" id="KW-0862">Zinc</keyword>
<evidence type="ECO:0000256" key="9">
    <source>
        <dbReference type="ARBA" id="ARBA00022833"/>
    </source>
</evidence>
<dbReference type="InterPro" id="IPR011990">
    <property type="entry name" value="TPR-like_helical_dom_sf"/>
</dbReference>
<sequence length="850" mass="94779">MDLPVDEWKSYILQKWSLLPKSIQVTISTAEALSDIFLHSSSLLQPEDEMFLKRLSGGYLVGKDPGAPLFYREEGNKKFHEKDYMGATLLYSKGVAHSRPSTEDISLCYANRSAALFHLGQYETCLKDIVRAQSHGYPENLQPKMLLRKAECLVTLGRLQEASQTISDLESNFAATPTLAASQFQILQRTLRRLKRKVQEKETLTETFPALLTKALEDMELREENVHVRGASSSVSLRVDPLKGRSLVATKDILPGELLVKEDAFVSVLNPGEMPPRHEGLESKWDTRVTNGDLYCHRCLKPTLATVPCDGCSYAKYCSQECLQQAWDLYHSVECSLGGLLLTLGVFCHVALRSTLLARFEDVGKVRMTLCGETCNRDVSSPEGKNLAQALSYDLGGEREQRGKTVETSVPGCGIDGKYENNYNAVFHLLPHTENHSPEHKFLCALSVSALGRQLQAAGSQPFTAGLKSSKLEAAEAPVLYPEWNIWGVAMLRHMLQLQCNAQAITAIQQTGSKGSLITEHRQVRLATGLFPVVSLLNHSCSPNASVSFISTVATVRASQPIRKGQEVLHCYGPHESRMGVAERHQKLRSQYFFDCNCPPCEREKQRPSALEPRREAFCCHRCRALLQGDDVLSCGSTSCPASVRRHHLDSRLQDLQQQVGLARKLLRNCKAERAIQLLLGCQHDAESFLSAEHSVVGEIADDLAQAYAALGDWKKSASHLQKSLRVVEVRHGPSSVEMGHELFKLAQIFFNGLAIPEALNTIQRAEKVLLVHYGPWNDEIQELQKMKSCLMDAPAGKRSIELIIPTLLKHKSGCCELRWNHRHNSNCPGRTGTYGHPMLVWHFGHNMFK</sequence>
<evidence type="ECO:0000313" key="19">
    <source>
        <dbReference type="Proteomes" id="UP000694728"/>
    </source>
</evidence>
<dbReference type="PROSITE" id="PS50280">
    <property type="entry name" value="SET"/>
    <property type="match status" value="1"/>
</dbReference>
<dbReference type="PROSITE" id="PS01360">
    <property type="entry name" value="ZF_MYND_1"/>
    <property type="match status" value="1"/>
</dbReference>
<evidence type="ECO:0000256" key="11">
    <source>
        <dbReference type="ARBA" id="ARBA00048985"/>
    </source>
</evidence>
<dbReference type="SUPFAM" id="SSF82199">
    <property type="entry name" value="SET domain"/>
    <property type="match status" value="1"/>
</dbReference>
<evidence type="ECO:0000256" key="6">
    <source>
        <dbReference type="ARBA" id="ARBA00022691"/>
    </source>
</evidence>
<dbReference type="InterPro" id="IPR052097">
    <property type="entry name" value="SET-MYND_domain_protein"/>
</dbReference>
<dbReference type="Pfam" id="PF01753">
    <property type="entry name" value="zf-MYND"/>
    <property type="match status" value="1"/>
</dbReference>
<dbReference type="InterPro" id="IPR044421">
    <property type="entry name" value="SMYD4_SET"/>
</dbReference>
<organism evidence="18 19">
    <name type="scientific">Sus scrofa</name>
    <name type="common">Pig</name>
    <dbReference type="NCBI Taxonomy" id="9823"/>
    <lineage>
        <taxon>Eukaryota</taxon>
        <taxon>Metazoa</taxon>
        <taxon>Chordata</taxon>
        <taxon>Craniata</taxon>
        <taxon>Vertebrata</taxon>
        <taxon>Euteleostomi</taxon>
        <taxon>Mammalia</taxon>
        <taxon>Eutheria</taxon>
        <taxon>Laurasiatheria</taxon>
        <taxon>Artiodactyla</taxon>
        <taxon>Suina</taxon>
        <taxon>Suidae</taxon>
        <taxon>Sus</taxon>
    </lineage>
</organism>
<dbReference type="GO" id="GO:0032259">
    <property type="term" value="P:methylation"/>
    <property type="evidence" value="ECO:0007669"/>
    <property type="project" value="UniProtKB-KW"/>
</dbReference>
<name>A0A8D1I094_PIG</name>
<keyword evidence="6" id="KW-0949">S-adenosyl-L-methionine</keyword>